<dbReference type="KEGG" id="gsh:117353717"/>
<dbReference type="Proteomes" id="UP000515159">
    <property type="component" value="Chromosome 2"/>
</dbReference>
<dbReference type="GO" id="GO:0005737">
    <property type="term" value="C:cytoplasm"/>
    <property type="evidence" value="ECO:0007669"/>
    <property type="project" value="TreeGrafter"/>
</dbReference>
<accession>A0A6P8P9I2</accession>
<dbReference type="OrthoDB" id="8875973at2759"/>
<dbReference type="InterPro" id="IPR050694">
    <property type="entry name" value="LRRC14/PRAME"/>
</dbReference>
<proteinExistence type="inferred from homology"/>
<evidence type="ECO:0000256" key="4">
    <source>
        <dbReference type="ARBA" id="ARBA00067566"/>
    </source>
</evidence>
<organism evidence="5 6">
    <name type="scientific">Geotrypetes seraphini</name>
    <name type="common">Gaboon caecilian</name>
    <name type="synonym">Caecilia seraphini</name>
    <dbReference type="NCBI Taxonomy" id="260995"/>
    <lineage>
        <taxon>Eukaryota</taxon>
        <taxon>Metazoa</taxon>
        <taxon>Chordata</taxon>
        <taxon>Craniata</taxon>
        <taxon>Vertebrata</taxon>
        <taxon>Euteleostomi</taxon>
        <taxon>Amphibia</taxon>
        <taxon>Gymnophiona</taxon>
        <taxon>Geotrypetes</taxon>
    </lineage>
</organism>
<dbReference type="FunFam" id="3.80.10.10:FF:000313">
    <property type="entry name" value="Leucine rich repeat containing 14B"/>
    <property type="match status" value="1"/>
</dbReference>
<dbReference type="InterPro" id="IPR032675">
    <property type="entry name" value="LRR_dom_sf"/>
</dbReference>
<dbReference type="Gene3D" id="3.80.10.10">
    <property type="entry name" value="Ribonuclease Inhibitor"/>
    <property type="match status" value="1"/>
</dbReference>
<name>A0A6P8P9I2_GEOSA</name>
<evidence type="ECO:0000313" key="6">
    <source>
        <dbReference type="RefSeq" id="XP_033785847.1"/>
    </source>
</evidence>
<dbReference type="GeneID" id="117353717"/>
<dbReference type="FunCoup" id="A0A6P8P9I2">
    <property type="interactions" value="405"/>
</dbReference>
<dbReference type="PANTHER" id="PTHR14224">
    <property type="entry name" value="SIMILAR TO PREFERENTIALLY EXPRESSED ANTIGEN IN MELANOMA-LIKE 3"/>
    <property type="match status" value="1"/>
</dbReference>
<sequence length="516" mass="59032">MKTLKFISAESLVSNAVIARRNLPSITHNLYPLLFKASYLLEQGEIIHDLVENWPLEDFHLGKLLGSTLDHQEDICHWTCRVNLEACLMGLRDYVLNCSATYTKRLKVVNLTGIKDVEVQLCKCKKTLGRWERTQLLSQLCLDLLFEMQKQQFNPGIFDITIDVLVNLFVTERSYDVVTQALLMRCHSPLKIRCMAFRADSLALRKLFYIVKLTEPASLQKLEVVHNIHLQMEHLEVLLNNVAFPQLTSLTLPARTFNVQRFTAEDEAVFTRIGEKLSNMTHLTQLSLAFSILSGKIRKLLSPLKTPLKALDVSNCSLNHVDLIYLANSLHSEHLEVLDLSGHNIAELYPQTFLKFLSRASHTLRILVLEECSLGDTHVNMMILGLMSCLKLEEFKFLGNPLSSRALKCLFSIFTDLPVLKYIEFPVPKDCYPPDITYPLDETSLSNFDHEKYEEIREELDMILLHANREDIIASTPLYGSYDPDIQETRNELGVFLVSSFKKAIDNFLTTLQNIN</sequence>
<dbReference type="PANTHER" id="PTHR14224:SF27">
    <property type="entry name" value="LEUCINE-RICH REPEAT-CONTAINING PROTEIN 14B"/>
    <property type="match status" value="1"/>
</dbReference>
<dbReference type="RefSeq" id="XP_033785847.1">
    <property type="nucleotide sequence ID" value="XM_033929956.1"/>
</dbReference>
<evidence type="ECO:0000256" key="1">
    <source>
        <dbReference type="ARBA" id="ARBA00009552"/>
    </source>
</evidence>
<keyword evidence="5" id="KW-1185">Reference proteome</keyword>
<dbReference type="AlphaFoldDB" id="A0A6P8P9I2"/>
<dbReference type="InParanoid" id="A0A6P8P9I2"/>
<keyword evidence="3" id="KW-0677">Repeat</keyword>
<evidence type="ECO:0000313" key="5">
    <source>
        <dbReference type="Proteomes" id="UP000515159"/>
    </source>
</evidence>
<reference evidence="6" key="1">
    <citation type="submission" date="2025-08" db="UniProtKB">
        <authorList>
            <consortium name="RefSeq"/>
        </authorList>
    </citation>
    <scope>IDENTIFICATION</scope>
</reference>
<keyword evidence="2" id="KW-0433">Leucine-rich repeat</keyword>
<dbReference type="SUPFAM" id="SSF52047">
    <property type="entry name" value="RNI-like"/>
    <property type="match status" value="1"/>
</dbReference>
<evidence type="ECO:0000256" key="3">
    <source>
        <dbReference type="ARBA" id="ARBA00022737"/>
    </source>
</evidence>
<evidence type="ECO:0000256" key="2">
    <source>
        <dbReference type="ARBA" id="ARBA00022614"/>
    </source>
</evidence>
<comment type="similarity">
    <text evidence="1">Belongs to the PRAME family. LRRC14 subfamily.</text>
</comment>
<gene>
    <name evidence="6" type="primary">LRRC14B</name>
</gene>
<protein>
    <recommendedName>
        <fullName evidence="4">Leucine-rich repeat-containing protein 14B</fullName>
    </recommendedName>
</protein>
<dbReference type="CTD" id="389257"/>